<gene>
    <name evidence="2" type="ORF">SAMN05444340_10384</name>
</gene>
<reference evidence="2 3" key="1">
    <citation type="submission" date="2016-10" db="EMBL/GenBank/DDBJ databases">
        <authorList>
            <person name="de Groot N.N."/>
        </authorList>
    </citation>
    <scope>NUCLEOTIDE SEQUENCE [LARGE SCALE GENOMIC DNA]</scope>
    <source>
        <strain evidence="2 3">DSM 26880</strain>
    </source>
</reference>
<dbReference type="EMBL" id="FNPF01000003">
    <property type="protein sequence ID" value="SDY07550.1"/>
    <property type="molecule type" value="Genomic_DNA"/>
</dbReference>
<evidence type="ECO:0000256" key="1">
    <source>
        <dbReference type="SAM" id="MobiDB-lite"/>
    </source>
</evidence>
<feature type="compositionally biased region" description="Basic and acidic residues" evidence="1">
    <location>
        <begin position="89"/>
        <end position="101"/>
    </location>
</feature>
<dbReference type="OrthoDB" id="9807941at2"/>
<accession>A0A1H3GWV7</accession>
<protein>
    <submittedName>
        <fullName evidence="2">NADH-quinone oxidoreductase subunit E</fullName>
    </submittedName>
</protein>
<dbReference type="RefSeq" id="WP_089880015.1">
    <property type="nucleotide sequence ID" value="NZ_FNPF01000003.1"/>
</dbReference>
<evidence type="ECO:0000313" key="3">
    <source>
        <dbReference type="Proteomes" id="UP000199286"/>
    </source>
</evidence>
<proteinExistence type="predicted"/>
<dbReference type="Gene3D" id="1.10.150.20">
    <property type="entry name" value="5' to 3' exonuclease, C-terminal subdomain"/>
    <property type="match status" value="1"/>
</dbReference>
<keyword evidence="3" id="KW-1185">Reference proteome</keyword>
<organism evidence="2 3">
    <name type="scientific">Citreimonas salinaria</name>
    <dbReference type="NCBI Taxonomy" id="321339"/>
    <lineage>
        <taxon>Bacteria</taxon>
        <taxon>Pseudomonadati</taxon>
        <taxon>Pseudomonadota</taxon>
        <taxon>Alphaproteobacteria</taxon>
        <taxon>Rhodobacterales</taxon>
        <taxon>Roseobacteraceae</taxon>
        <taxon>Citreimonas</taxon>
    </lineage>
</organism>
<evidence type="ECO:0000313" key="2">
    <source>
        <dbReference type="EMBL" id="SDY07550.1"/>
    </source>
</evidence>
<name>A0A1H3GWV7_9RHOB</name>
<dbReference type="AlphaFoldDB" id="A0A1H3GWV7"/>
<sequence>MTKTTPMMPPVYDFGAMVDFWHQQSNAMLTFNLQMMRAAMAPWEAMGLSPRSFVNLGMMPAAVAATEAAMAPAGEPSSAEPMPADADVGADKADAEARADDTAAQPARVAGELARVGTPVEPGNAEAAEAAVISRKPSGLKTPRAAGADDLRRITGLGPKLQESLNEIGIYHFDQIADWTPGEIAWIDENVGGVRGRASRDDWAKQAAALARGDKG</sequence>
<dbReference type="STRING" id="321339.SAMN05444340_10384"/>
<dbReference type="Proteomes" id="UP000199286">
    <property type="component" value="Unassembled WGS sequence"/>
</dbReference>
<feature type="region of interest" description="Disordered" evidence="1">
    <location>
        <begin position="71"/>
        <end position="105"/>
    </location>
</feature>